<evidence type="ECO:0000256" key="11">
    <source>
        <dbReference type="SAM" id="MobiDB-lite"/>
    </source>
</evidence>
<dbReference type="EMBL" id="FXLY01000002">
    <property type="protein sequence ID" value="SMN17893.1"/>
    <property type="molecule type" value="Genomic_DNA"/>
</dbReference>
<dbReference type="Gene3D" id="1.20.1270.60">
    <property type="entry name" value="Arfaptin homology (AH) domain/BAR domain"/>
    <property type="match status" value="1"/>
</dbReference>
<dbReference type="InterPro" id="IPR015404">
    <property type="entry name" value="Vps5_C"/>
</dbReference>
<evidence type="ECO:0000256" key="7">
    <source>
        <dbReference type="ARBA" id="ARBA00022553"/>
    </source>
</evidence>
<keyword evidence="5" id="KW-0813">Transport</keyword>
<protein>
    <submittedName>
        <fullName evidence="13">Similar to Saccharomyces cerevisiae YOR069W VPS5 Nexin-1 homolog required for localizing membrane proteins from a prevacuolar/late endosomal compartment back to the late Golgi apparatus</fullName>
    </submittedName>
</protein>
<keyword evidence="14" id="KW-1185">Reference proteome</keyword>
<evidence type="ECO:0000256" key="10">
    <source>
        <dbReference type="ARBA" id="ARBA00023136"/>
    </source>
</evidence>
<dbReference type="Pfam" id="PF09325">
    <property type="entry name" value="Vps5"/>
    <property type="match status" value="1"/>
</dbReference>
<dbReference type="GO" id="GO:0005829">
    <property type="term" value="C:cytosol"/>
    <property type="evidence" value="ECO:0007669"/>
    <property type="project" value="GOC"/>
</dbReference>
<evidence type="ECO:0000313" key="14">
    <source>
        <dbReference type="Proteomes" id="UP000196158"/>
    </source>
</evidence>
<feature type="region of interest" description="Disordered" evidence="11">
    <location>
        <begin position="247"/>
        <end position="288"/>
    </location>
</feature>
<dbReference type="SMART" id="SM00312">
    <property type="entry name" value="PX"/>
    <property type="match status" value="1"/>
</dbReference>
<dbReference type="CDD" id="cd06861">
    <property type="entry name" value="PX_Vps5p"/>
    <property type="match status" value="1"/>
</dbReference>
<evidence type="ECO:0000256" key="3">
    <source>
        <dbReference type="ARBA" id="ARBA00004555"/>
    </source>
</evidence>
<proteinExistence type="inferred from homology"/>
<dbReference type="InterPro" id="IPR027267">
    <property type="entry name" value="AH/BAR_dom_sf"/>
</dbReference>
<keyword evidence="10" id="KW-0472">Membrane</keyword>
<evidence type="ECO:0000256" key="9">
    <source>
        <dbReference type="ARBA" id="ARBA00023034"/>
    </source>
</evidence>
<evidence type="ECO:0000256" key="6">
    <source>
        <dbReference type="ARBA" id="ARBA00022490"/>
    </source>
</evidence>
<evidence type="ECO:0000256" key="4">
    <source>
        <dbReference type="ARBA" id="ARBA00010883"/>
    </source>
</evidence>
<dbReference type="GO" id="GO:0005794">
    <property type="term" value="C:Golgi apparatus"/>
    <property type="evidence" value="ECO:0007669"/>
    <property type="project" value="UniProtKB-SubCell"/>
</dbReference>
<comment type="subcellular location">
    <subcellularLocation>
        <location evidence="2">Cytoplasm</location>
    </subcellularLocation>
    <subcellularLocation>
        <location evidence="3">Golgi apparatus</location>
    </subcellularLocation>
    <subcellularLocation>
        <location evidence="1">Membrane</location>
        <topology evidence="1">Peripheral membrane protein</topology>
        <orientation evidence="1">Cytoplasmic side</orientation>
    </subcellularLocation>
</comment>
<evidence type="ECO:0000256" key="8">
    <source>
        <dbReference type="ARBA" id="ARBA00022927"/>
    </source>
</evidence>
<gene>
    <name evidence="13" type="ORF">KASA_0Q02673G</name>
</gene>
<feature type="compositionally biased region" description="Low complexity" evidence="11">
    <location>
        <begin position="175"/>
        <end position="188"/>
    </location>
</feature>
<keyword evidence="9" id="KW-0333">Golgi apparatus</keyword>
<comment type="similarity">
    <text evidence="4">Belongs to the sorting nexin family.</text>
</comment>
<sequence>MNYESDDALRAPVWDELNQDEDKVTTDTTATGNDKLDFRTNINSDTPHDTINELSQTFASIGTNDHIDGDNNELDDDDNKSEGTKLINLLAPEDNPLAGIENDVGVSTVMSGGDDLLFGGSSSLMSPILGTEALKLNTSETSPSKRTGKPHSLFNASTRLRRRKPNYGNETSEVNNAELNNNKNSSNNTQTIDSSSQATSLGDDPLAKAQKENEFVEESLDYENKRKDTNGSISKVSLLNQMNEPLYKLSPRKVQPVSDDRTEKSSKISNISDKKDGVHTKSSDQEQIDTEAPDLVPFKIDVTDPVKVGDLTSAHVEYTVNTKSELLDSANAQVTRRYTDFRWLYRQLQNNHWGKVIPPPPEKQAVGRFKRDFIENRRFQMKTMLKRIAHDPVLQRDQDFLMFLTSEQFSSDSKLRAHLTASGSYNDNNDLSEVHISEIELLGPDDAVIVLRNGGIDAEQNKGFMNFSLTSQPKYNEPDQYFIQERERFVILEEQLKQLYRSLELIDTERNELAATVFEFSKSVEILAKLEVTRKSSDLLTSFAQLHDSIRESLERNSLQQSLTLGVTLDEYVRTLSSVRAIFNQRAKLGYFLVIVEGDLKKKKGQFAKAYPDFKPNVPINDERCKNLLGECLVLDKRYNVIKEKWLTVGDDIKREIKHYEIEKIEEFRNSMEISLESSIESQKECIELWETFYQNNL</sequence>
<dbReference type="GO" id="GO:0045053">
    <property type="term" value="P:protein retention in Golgi apparatus"/>
    <property type="evidence" value="ECO:0007669"/>
    <property type="project" value="TreeGrafter"/>
</dbReference>
<dbReference type="FunFam" id="3.30.1520.10:FF:000013">
    <property type="entry name" value="Putative Sorting nexin 3"/>
    <property type="match status" value="1"/>
</dbReference>
<dbReference type="InterPro" id="IPR036871">
    <property type="entry name" value="PX_dom_sf"/>
</dbReference>
<evidence type="ECO:0000256" key="2">
    <source>
        <dbReference type="ARBA" id="ARBA00004496"/>
    </source>
</evidence>
<dbReference type="InterPro" id="IPR001683">
    <property type="entry name" value="PX_dom"/>
</dbReference>
<dbReference type="Proteomes" id="UP000196158">
    <property type="component" value="Unassembled WGS sequence"/>
</dbReference>
<feature type="region of interest" description="Disordered" evidence="11">
    <location>
        <begin position="1"/>
        <end position="42"/>
    </location>
</feature>
<evidence type="ECO:0000256" key="1">
    <source>
        <dbReference type="ARBA" id="ARBA00004287"/>
    </source>
</evidence>
<dbReference type="GO" id="GO:0015031">
    <property type="term" value="P:protein transport"/>
    <property type="evidence" value="ECO:0007669"/>
    <property type="project" value="UniProtKB-KW"/>
</dbReference>
<dbReference type="GO" id="GO:0042147">
    <property type="term" value="P:retrograde transport, endosome to Golgi"/>
    <property type="evidence" value="ECO:0007669"/>
    <property type="project" value="TreeGrafter"/>
</dbReference>
<feature type="compositionally biased region" description="Basic and acidic residues" evidence="11">
    <location>
        <begin position="258"/>
        <end position="284"/>
    </location>
</feature>
<evidence type="ECO:0000259" key="12">
    <source>
        <dbReference type="PROSITE" id="PS50195"/>
    </source>
</evidence>
<dbReference type="GO" id="GO:0005768">
    <property type="term" value="C:endosome"/>
    <property type="evidence" value="ECO:0007669"/>
    <property type="project" value="UniProtKB-ARBA"/>
</dbReference>
<dbReference type="Pfam" id="PF00787">
    <property type="entry name" value="PX"/>
    <property type="match status" value="1"/>
</dbReference>
<feature type="compositionally biased region" description="Polar residues" evidence="11">
    <location>
        <begin position="189"/>
        <end position="200"/>
    </location>
</feature>
<dbReference type="InterPro" id="IPR037868">
    <property type="entry name" value="PX_Vps5"/>
</dbReference>
<dbReference type="GO" id="GO:0030904">
    <property type="term" value="C:retromer complex"/>
    <property type="evidence" value="ECO:0007669"/>
    <property type="project" value="UniProtKB-ARBA"/>
</dbReference>
<dbReference type="OrthoDB" id="271164at2759"/>
<organism evidence="13 14">
    <name type="scientific">Maudiozyma saulgeensis</name>
    <dbReference type="NCBI Taxonomy" id="1789683"/>
    <lineage>
        <taxon>Eukaryota</taxon>
        <taxon>Fungi</taxon>
        <taxon>Dikarya</taxon>
        <taxon>Ascomycota</taxon>
        <taxon>Saccharomycotina</taxon>
        <taxon>Saccharomycetes</taxon>
        <taxon>Saccharomycetales</taxon>
        <taxon>Saccharomycetaceae</taxon>
        <taxon>Maudiozyma</taxon>
    </lineage>
</organism>
<dbReference type="Gene3D" id="3.30.1520.10">
    <property type="entry name" value="Phox-like domain"/>
    <property type="match status" value="1"/>
</dbReference>
<dbReference type="AlphaFoldDB" id="A0A1X7QWS0"/>
<accession>A0A1X7QWS0</accession>
<feature type="region of interest" description="Disordered" evidence="11">
    <location>
        <begin position="163"/>
        <end position="206"/>
    </location>
</feature>
<dbReference type="PANTHER" id="PTHR10555">
    <property type="entry name" value="SORTING NEXIN"/>
    <property type="match status" value="1"/>
</dbReference>
<keyword evidence="8" id="KW-0653">Protein transport</keyword>
<reference evidence="13 14" key="1">
    <citation type="submission" date="2017-04" db="EMBL/GenBank/DDBJ databases">
        <authorList>
            <person name="Afonso C.L."/>
            <person name="Miller P.J."/>
            <person name="Scott M.A."/>
            <person name="Spackman E."/>
            <person name="Goraichik I."/>
            <person name="Dimitrov K.M."/>
            <person name="Suarez D.L."/>
            <person name="Swayne D.E."/>
        </authorList>
    </citation>
    <scope>NUCLEOTIDE SEQUENCE [LARGE SCALE GENOMIC DNA]</scope>
</reference>
<keyword evidence="7" id="KW-0597">Phosphoprotein</keyword>
<dbReference type="SUPFAM" id="SSF64268">
    <property type="entry name" value="PX domain"/>
    <property type="match status" value="1"/>
</dbReference>
<dbReference type="PANTHER" id="PTHR10555:SF170">
    <property type="entry name" value="FI18122P1"/>
    <property type="match status" value="1"/>
</dbReference>
<dbReference type="FunFam" id="1.20.1270.60:FF:000022">
    <property type="entry name" value="Sorting nexin 3 protein"/>
    <property type="match status" value="1"/>
</dbReference>
<keyword evidence="6" id="KW-0963">Cytoplasm</keyword>
<dbReference type="GO" id="GO:0032266">
    <property type="term" value="F:phosphatidylinositol-3-phosphate binding"/>
    <property type="evidence" value="ECO:0007669"/>
    <property type="project" value="UniProtKB-ARBA"/>
</dbReference>
<dbReference type="STRING" id="1789683.A0A1X7QWS0"/>
<evidence type="ECO:0000256" key="5">
    <source>
        <dbReference type="ARBA" id="ARBA00022448"/>
    </source>
</evidence>
<feature type="domain" description="PX" evidence="12">
    <location>
        <begin position="296"/>
        <end position="411"/>
    </location>
</feature>
<name>A0A1X7QWS0_9SACH</name>
<evidence type="ECO:0000313" key="13">
    <source>
        <dbReference type="EMBL" id="SMN17893.1"/>
    </source>
</evidence>
<dbReference type="PROSITE" id="PS50195">
    <property type="entry name" value="PX"/>
    <property type="match status" value="1"/>
</dbReference>